<accession>A0A0K2SIA4</accession>
<organism evidence="2 3">
    <name type="scientific">Limnochorda pilosa</name>
    <dbReference type="NCBI Taxonomy" id="1555112"/>
    <lineage>
        <taxon>Bacteria</taxon>
        <taxon>Bacillati</taxon>
        <taxon>Bacillota</taxon>
        <taxon>Limnochordia</taxon>
        <taxon>Limnochordales</taxon>
        <taxon>Limnochordaceae</taxon>
        <taxon>Limnochorda</taxon>
    </lineage>
</organism>
<protein>
    <submittedName>
        <fullName evidence="2">Uncharacterized protein</fullName>
    </submittedName>
</protein>
<keyword evidence="3" id="KW-1185">Reference proteome</keyword>
<sequence>MIGAATAAVSILGGASLAGASAAFALGVYLPFSRFLMLLIPLLTGYATGRLAGRFPRALGCSLAELVFHLPLALWALTGLALPAEATASTLAQITAVRDVLFFALFYLLPIHGVGLVLGQARPFERRTGSEG</sequence>
<dbReference type="STRING" id="1555112.LIP_0717"/>
<name>A0A0K2SIA4_LIMPI</name>
<keyword evidence="1" id="KW-0472">Membrane</keyword>
<evidence type="ECO:0000256" key="1">
    <source>
        <dbReference type="SAM" id="Phobius"/>
    </source>
</evidence>
<dbReference type="EMBL" id="AP014924">
    <property type="protein sequence ID" value="BAS26574.1"/>
    <property type="molecule type" value="Genomic_DNA"/>
</dbReference>
<gene>
    <name evidence="2" type="ORF">LIP_0717</name>
</gene>
<dbReference type="RefSeq" id="WP_068134339.1">
    <property type="nucleotide sequence ID" value="NZ_AP014924.1"/>
</dbReference>
<evidence type="ECO:0000313" key="2">
    <source>
        <dbReference type="EMBL" id="BAS26574.1"/>
    </source>
</evidence>
<keyword evidence="1" id="KW-0812">Transmembrane</keyword>
<keyword evidence="1" id="KW-1133">Transmembrane helix</keyword>
<dbReference type="AlphaFoldDB" id="A0A0K2SIA4"/>
<feature type="transmembrane region" description="Helical" evidence="1">
    <location>
        <begin position="35"/>
        <end position="52"/>
    </location>
</feature>
<reference evidence="3" key="2">
    <citation type="journal article" date="2016" name="Int. J. Syst. Evol. Microbiol.">
        <title>Complete genome sequence and cell structure of Limnochorda pilosa, a Gram-negative spore-former within the phylum Firmicutes.</title>
        <authorList>
            <person name="Watanabe M."/>
            <person name="Kojima H."/>
            <person name="Fukui M."/>
        </authorList>
    </citation>
    <scope>NUCLEOTIDE SEQUENCE [LARGE SCALE GENOMIC DNA]</scope>
    <source>
        <strain evidence="3">HC45</strain>
    </source>
</reference>
<feature type="transmembrane region" description="Helical" evidence="1">
    <location>
        <begin position="59"/>
        <end position="80"/>
    </location>
</feature>
<proteinExistence type="predicted"/>
<dbReference type="KEGG" id="lpil:LIP_0717"/>
<dbReference type="Proteomes" id="UP000065807">
    <property type="component" value="Chromosome"/>
</dbReference>
<evidence type="ECO:0000313" key="3">
    <source>
        <dbReference type="Proteomes" id="UP000065807"/>
    </source>
</evidence>
<feature type="transmembrane region" description="Helical" evidence="1">
    <location>
        <begin position="100"/>
        <end position="118"/>
    </location>
</feature>
<reference evidence="3" key="1">
    <citation type="submission" date="2015-07" db="EMBL/GenBank/DDBJ databases">
        <title>Complete genome sequence and phylogenetic analysis of Limnochorda pilosa.</title>
        <authorList>
            <person name="Watanabe M."/>
            <person name="Kojima H."/>
            <person name="Fukui M."/>
        </authorList>
    </citation>
    <scope>NUCLEOTIDE SEQUENCE [LARGE SCALE GENOMIC DNA]</scope>
    <source>
        <strain evidence="3">HC45</strain>
    </source>
</reference>